<sequence length="1107" mass="115695">MSGLSSPQNDPALTAVAAQAYSAALARPASADAQLTYLSMLYRLNRNSELLEHVRSGRFVSNSQIRNLADAAAAKVTREAAGTDARPASADAGSASVPPPPMGFAGGFPSGANGYPPYPGGAPGGYPPHPGYPAYPPQAPGYGYPPPPPPAGYGYPQQPQGGHGYPQHGGGGGGGGSGGGFGDGGGDGGSHGSSGGGGGAGDSRGSFPHGMGTDANPLKVQAIARFGVPEAMRMLFGGLVWVLGVGAILFAMQSATGGGMPRGGGGGIGDMLRGDSGAVADIPETRFEDVVGVDEAKEELKDVVEYLSNPGKFANIGAHIPKGVLLSGPPGTGKTLLARAVAGEAKVKFFARSASEFEEMLVGLGARRVREMFEAAKKEAPAIIFIDEIDAMGAKRGRVSMGSGSERQTLNQLLACMDGFSKTDNVIVIAATNNPEILDSALVRPGRFDSRVDVPLPDIRGRREIIQLYLDKVPCAEGIDAALLAAATPGMSGAAIATMINSAAIQAAKAGRSVVTSEDLEEARDKTWMGPALRSRRRTLQEMELTAYHEGGHTLAGILTAAAQELHKVTILPRGPAGGVTFFLDDDNPMTTRKQLLARLDVAMGGRVAEELIYGHDGVTTGASSDMSQASRIARAYVRRFSMGAHGIATYSNDDDNISEAMRERIDAEVEELLAQSYARVTQLMTENKDKLERLAKALLEHETLTADECRLVAIEGKTLPAPEELIKARMAAARRRAEERASQAKLEDAEVLAASSGDSEVPWGWILAGVGVGVAALGAYALMNSESPKKEAPAAKPKAAKAAKAAAAADGADAADPTPVAEPAPAASTEETVGASADSSAVVPIPVEDDVVIEAGDAVVEYDADGAVTKDSLVMLLRHLTEKVQERRVALKAAVESGEMPESEFERGLGQAIPEIENAVNERFAVDAESVFKAQTKYQEDPAVVEVSRELRNAALPDFAAKAMGEMEDMIGGQGSVPEGMTAARVAEMTTENATATIAKMKELVAEVRADGLTGQEALQAFQTRFIERAKRFTMETFESIGVSPDDYAACMMKFVESSEVQMAQAHTQQRLMLCQQLNMMELSSGMSREDAISSLGIPAEIAESL</sequence>
<dbReference type="GO" id="GO:0016887">
    <property type="term" value="F:ATP hydrolysis activity"/>
    <property type="evidence" value="ECO:0007669"/>
    <property type="project" value="InterPro"/>
</dbReference>
<dbReference type="GO" id="GO:0006508">
    <property type="term" value="P:proteolysis"/>
    <property type="evidence" value="ECO:0007669"/>
    <property type="project" value="UniProtKB-KW"/>
</dbReference>
<feature type="region of interest" description="Disordered" evidence="16">
    <location>
        <begin position="808"/>
        <end position="841"/>
    </location>
</feature>
<feature type="compositionally biased region" description="Pro residues" evidence="16">
    <location>
        <begin position="137"/>
        <end position="151"/>
    </location>
</feature>
<keyword evidence="14" id="KW-0482">Metalloprotease</keyword>
<dbReference type="SMART" id="SM00382">
    <property type="entry name" value="AAA"/>
    <property type="match status" value="1"/>
</dbReference>
<evidence type="ECO:0000256" key="5">
    <source>
        <dbReference type="ARBA" id="ARBA00022670"/>
    </source>
</evidence>
<dbReference type="InterPro" id="IPR003960">
    <property type="entry name" value="ATPase_AAA_CS"/>
</dbReference>
<evidence type="ECO:0000256" key="13">
    <source>
        <dbReference type="ARBA" id="ARBA00022989"/>
    </source>
</evidence>
<dbReference type="InterPro" id="IPR037219">
    <property type="entry name" value="Peptidase_M41-like"/>
</dbReference>
<comment type="subcellular location">
    <subcellularLocation>
        <location evidence="2">Membrane</location>
        <topology evidence="2">Multi-pass membrane protein</topology>
    </subcellularLocation>
</comment>
<evidence type="ECO:0000256" key="1">
    <source>
        <dbReference type="ARBA" id="ARBA00001947"/>
    </source>
</evidence>
<organism evidence="19 20">
    <name type="scientific">Cafeteria roenbergensis</name>
    <name type="common">Marine flagellate</name>
    <dbReference type="NCBI Taxonomy" id="33653"/>
    <lineage>
        <taxon>Eukaryota</taxon>
        <taxon>Sar</taxon>
        <taxon>Stramenopiles</taxon>
        <taxon>Bigyra</taxon>
        <taxon>Opalozoa</taxon>
        <taxon>Bicosoecida</taxon>
        <taxon>Cafeteriaceae</taxon>
        <taxon>Cafeteria</taxon>
    </lineage>
</organism>
<protein>
    <recommendedName>
        <fullName evidence="18">AAA+ ATPase domain-containing protein</fullName>
    </recommendedName>
</protein>
<reference evidence="19 20" key="1">
    <citation type="submission" date="2019-07" db="EMBL/GenBank/DDBJ databases">
        <title>Genomes of Cafeteria roenbergensis.</title>
        <authorList>
            <person name="Fischer M.G."/>
            <person name="Hackl T."/>
            <person name="Roman M."/>
        </authorList>
    </citation>
    <scope>NUCLEOTIDE SEQUENCE [LARGE SCALE GENOMIC DNA]</scope>
    <source>
        <strain evidence="19 20">RCC970-E3</strain>
    </source>
</reference>
<dbReference type="GO" id="GO:0005524">
    <property type="term" value="F:ATP binding"/>
    <property type="evidence" value="ECO:0007669"/>
    <property type="project" value="UniProtKB-KW"/>
</dbReference>
<evidence type="ECO:0000256" key="7">
    <source>
        <dbReference type="ARBA" id="ARBA00022723"/>
    </source>
</evidence>
<feature type="compositionally biased region" description="Gly residues" evidence="16">
    <location>
        <begin position="161"/>
        <end position="202"/>
    </location>
</feature>
<evidence type="ECO:0000256" key="8">
    <source>
        <dbReference type="ARBA" id="ARBA00022741"/>
    </source>
</evidence>
<dbReference type="Gene3D" id="3.40.50.300">
    <property type="entry name" value="P-loop containing nucleotide triphosphate hydrolases"/>
    <property type="match status" value="1"/>
</dbReference>
<dbReference type="PROSITE" id="PS00674">
    <property type="entry name" value="AAA"/>
    <property type="match status" value="1"/>
</dbReference>
<dbReference type="Pfam" id="PF01434">
    <property type="entry name" value="Peptidase_M41"/>
    <property type="match status" value="1"/>
</dbReference>
<dbReference type="InterPro" id="IPR003959">
    <property type="entry name" value="ATPase_AAA_core"/>
</dbReference>
<keyword evidence="7" id="KW-0479">Metal-binding</keyword>
<dbReference type="SUPFAM" id="SSF52540">
    <property type="entry name" value="P-loop containing nucleoside triphosphate hydrolases"/>
    <property type="match status" value="1"/>
</dbReference>
<dbReference type="AlphaFoldDB" id="A0A5A8E1D6"/>
<dbReference type="FunFam" id="3.40.50.300:FF:000277">
    <property type="entry name" value="ATP-dependent zinc metalloprotease FtsH"/>
    <property type="match status" value="1"/>
</dbReference>
<feature type="region of interest" description="Disordered" evidence="16">
    <location>
        <begin position="80"/>
        <end position="105"/>
    </location>
</feature>
<dbReference type="Gene3D" id="1.10.8.60">
    <property type="match status" value="1"/>
</dbReference>
<keyword evidence="11" id="KW-0067">ATP-binding</keyword>
<evidence type="ECO:0000256" key="15">
    <source>
        <dbReference type="ARBA" id="ARBA00023136"/>
    </source>
</evidence>
<keyword evidence="6 17" id="KW-0812">Transmembrane</keyword>
<evidence type="ECO:0000256" key="2">
    <source>
        <dbReference type="ARBA" id="ARBA00004141"/>
    </source>
</evidence>
<dbReference type="GO" id="GO:0004176">
    <property type="term" value="F:ATP-dependent peptidase activity"/>
    <property type="evidence" value="ECO:0007669"/>
    <property type="project" value="InterPro"/>
</dbReference>
<proteinExistence type="inferred from homology"/>
<dbReference type="FunFam" id="1.10.8.60:FF:000001">
    <property type="entry name" value="ATP-dependent zinc metalloprotease FtsH"/>
    <property type="match status" value="1"/>
</dbReference>
<dbReference type="EMBL" id="VLTL01000011">
    <property type="protein sequence ID" value="KAA0170754.1"/>
    <property type="molecule type" value="Genomic_DNA"/>
</dbReference>
<name>A0A5A8E1D6_CAFRO</name>
<gene>
    <name evidence="19" type="ORF">FNF28_01296</name>
</gene>
<evidence type="ECO:0000313" key="20">
    <source>
        <dbReference type="Proteomes" id="UP000324907"/>
    </source>
</evidence>
<feature type="region of interest" description="Disordered" evidence="16">
    <location>
        <begin position="137"/>
        <end position="213"/>
    </location>
</feature>
<keyword evidence="12" id="KW-0809">Transit peptide</keyword>
<keyword evidence="13 17" id="KW-1133">Transmembrane helix</keyword>
<keyword evidence="10" id="KW-0862">Zinc</keyword>
<dbReference type="PANTHER" id="PTHR23076:SF97">
    <property type="entry name" value="ATP-DEPENDENT ZINC METALLOPROTEASE YME1L1"/>
    <property type="match status" value="1"/>
</dbReference>
<accession>A0A5A8E1D6</accession>
<evidence type="ECO:0000256" key="3">
    <source>
        <dbReference type="ARBA" id="ARBA00010044"/>
    </source>
</evidence>
<keyword evidence="9" id="KW-0378">Hydrolase</keyword>
<dbReference type="InterPro" id="IPR027417">
    <property type="entry name" value="P-loop_NTPase"/>
</dbReference>
<evidence type="ECO:0000256" key="17">
    <source>
        <dbReference type="SAM" id="Phobius"/>
    </source>
</evidence>
<keyword evidence="15 17" id="KW-0472">Membrane</keyword>
<dbReference type="GO" id="GO:0004222">
    <property type="term" value="F:metalloendopeptidase activity"/>
    <property type="evidence" value="ECO:0007669"/>
    <property type="project" value="InterPro"/>
</dbReference>
<evidence type="ECO:0000256" key="12">
    <source>
        <dbReference type="ARBA" id="ARBA00022946"/>
    </source>
</evidence>
<dbReference type="InterPro" id="IPR000642">
    <property type="entry name" value="Peptidase_M41"/>
</dbReference>
<comment type="caution">
    <text evidence="19">The sequence shown here is derived from an EMBL/GenBank/DDBJ whole genome shotgun (WGS) entry which is preliminary data.</text>
</comment>
<dbReference type="GO" id="GO:0046872">
    <property type="term" value="F:metal ion binding"/>
    <property type="evidence" value="ECO:0007669"/>
    <property type="project" value="UniProtKB-KW"/>
</dbReference>
<evidence type="ECO:0000259" key="18">
    <source>
        <dbReference type="SMART" id="SM00382"/>
    </source>
</evidence>
<comment type="similarity">
    <text evidence="3">In the C-terminal section; belongs to the peptidase M41 family.</text>
</comment>
<evidence type="ECO:0000256" key="6">
    <source>
        <dbReference type="ARBA" id="ARBA00022692"/>
    </source>
</evidence>
<feature type="domain" description="AAA+ ATPase" evidence="18">
    <location>
        <begin position="320"/>
        <end position="458"/>
    </location>
</feature>
<dbReference type="Pfam" id="PF00004">
    <property type="entry name" value="AAA"/>
    <property type="match status" value="1"/>
</dbReference>
<dbReference type="PANTHER" id="PTHR23076">
    <property type="entry name" value="METALLOPROTEASE M41 FTSH"/>
    <property type="match status" value="1"/>
</dbReference>
<dbReference type="Gene3D" id="1.20.58.760">
    <property type="entry name" value="Peptidase M41"/>
    <property type="match status" value="1"/>
</dbReference>
<evidence type="ECO:0000256" key="4">
    <source>
        <dbReference type="ARBA" id="ARBA00010550"/>
    </source>
</evidence>
<evidence type="ECO:0000256" key="11">
    <source>
        <dbReference type="ARBA" id="ARBA00022840"/>
    </source>
</evidence>
<dbReference type="InterPro" id="IPR041569">
    <property type="entry name" value="AAA_lid_3"/>
</dbReference>
<evidence type="ECO:0000256" key="16">
    <source>
        <dbReference type="SAM" id="MobiDB-lite"/>
    </source>
</evidence>
<dbReference type="CDD" id="cd19501">
    <property type="entry name" value="RecA-like_FtsH"/>
    <property type="match status" value="1"/>
</dbReference>
<dbReference type="Proteomes" id="UP000324907">
    <property type="component" value="Unassembled WGS sequence"/>
</dbReference>
<evidence type="ECO:0000256" key="9">
    <source>
        <dbReference type="ARBA" id="ARBA00022801"/>
    </source>
</evidence>
<dbReference type="GO" id="GO:0016020">
    <property type="term" value="C:membrane"/>
    <property type="evidence" value="ECO:0007669"/>
    <property type="project" value="UniProtKB-SubCell"/>
</dbReference>
<comment type="cofactor">
    <cofactor evidence="1">
        <name>Zn(2+)</name>
        <dbReference type="ChEBI" id="CHEBI:29105"/>
    </cofactor>
</comment>
<feature type="transmembrane region" description="Helical" evidence="17">
    <location>
        <begin position="234"/>
        <end position="252"/>
    </location>
</feature>
<keyword evidence="8" id="KW-0547">Nucleotide-binding</keyword>
<feature type="compositionally biased region" description="Low complexity" evidence="16">
    <location>
        <begin position="808"/>
        <end position="834"/>
    </location>
</feature>
<dbReference type="InterPro" id="IPR003593">
    <property type="entry name" value="AAA+_ATPase"/>
</dbReference>
<comment type="similarity">
    <text evidence="4">In the N-terminal section; belongs to the AAA ATPase family.</text>
</comment>
<evidence type="ECO:0000313" key="19">
    <source>
        <dbReference type="EMBL" id="KAA0170754.1"/>
    </source>
</evidence>
<evidence type="ECO:0000256" key="10">
    <source>
        <dbReference type="ARBA" id="ARBA00022833"/>
    </source>
</evidence>
<keyword evidence="5" id="KW-0645">Protease</keyword>
<evidence type="ECO:0000256" key="14">
    <source>
        <dbReference type="ARBA" id="ARBA00023049"/>
    </source>
</evidence>
<dbReference type="SUPFAM" id="SSF140990">
    <property type="entry name" value="FtsH protease domain-like"/>
    <property type="match status" value="1"/>
</dbReference>
<dbReference type="Pfam" id="PF17862">
    <property type="entry name" value="AAA_lid_3"/>
    <property type="match status" value="1"/>
</dbReference>